<name>A0A177YBK8_9NOCA</name>
<dbReference type="InterPro" id="IPR009057">
    <property type="entry name" value="Homeodomain-like_sf"/>
</dbReference>
<evidence type="ECO:0000313" key="6">
    <source>
        <dbReference type="Proteomes" id="UP000077519"/>
    </source>
</evidence>
<sequence length="234" mass="25701">MPSPYLTVIVSIGDKLQIADSPRQGACSFETLASGISAEPVTIAHDGNQHGIQLSLTPSGARSLFGVPTAALGDWMVDLSDVLGRDADELLDRVSDASDWMDRFDVVDEILGRSPTEQQVDPTLREAWRQLVDAGGAARVGEVASNIGWSRRHLVGRFAAEFGISPKDAARIARFHRSHRLMKRPAVPRLSDIAASCGYYDQAHMAREWRDLAGVSPSQWRRDEKFSFVQDEDG</sequence>
<keyword evidence="3" id="KW-0804">Transcription</keyword>
<dbReference type="Gene3D" id="1.10.10.60">
    <property type="entry name" value="Homeodomain-like"/>
    <property type="match status" value="1"/>
</dbReference>
<dbReference type="GO" id="GO:0043565">
    <property type="term" value="F:sequence-specific DNA binding"/>
    <property type="evidence" value="ECO:0007669"/>
    <property type="project" value="InterPro"/>
</dbReference>
<evidence type="ECO:0000256" key="3">
    <source>
        <dbReference type="ARBA" id="ARBA00023163"/>
    </source>
</evidence>
<dbReference type="SUPFAM" id="SSF46689">
    <property type="entry name" value="Homeodomain-like"/>
    <property type="match status" value="1"/>
</dbReference>
<dbReference type="GO" id="GO:0003700">
    <property type="term" value="F:DNA-binding transcription factor activity"/>
    <property type="evidence" value="ECO:0007669"/>
    <property type="project" value="InterPro"/>
</dbReference>
<keyword evidence="1" id="KW-0805">Transcription regulation</keyword>
<evidence type="ECO:0000256" key="1">
    <source>
        <dbReference type="ARBA" id="ARBA00023015"/>
    </source>
</evidence>
<protein>
    <submittedName>
        <fullName evidence="5">Transcriptional regulator</fullName>
    </submittedName>
</protein>
<evidence type="ECO:0000256" key="2">
    <source>
        <dbReference type="ARBA" id="ARBA00023125"/>
    </source>
</evidence>
<dbReference type="SMART" id="SM00342">
    <property type="entry name" value="HTH_ARAC"/>
    <property type="match status" value="1"/>
</dbReference>
<evidence type="ECO:0000313" key="5">
    <source>
        <dbReference type="EMBL" id="OAK52904.1"/>
    </source>
</evidence>
<evidence type="ECO:0000259" key="4">
    <source>
        <dbReference type="PROSITE" id="PS01124"/>
    </source>
</evidence>
<comment type="caution">
    <text evidence="5">The sequence shown here is derived from an EMBL/GenBank/DDBJ whole genome shotgun (WGS) entry which is preliminary data.</text>
</comment>
<dbReference type="InterPro" id="IPR050204">
    <property type="entry name" value="AraC_XylS_family_regulators"/>
</dbReference>
<proteinExistence type="predicted"/>
<accession>A0A177YBK8</accession>
<dbReference type="PROSITE" id="PS01124">
    <property type="entry name" value="HTH_ARAC_FAMILY_2"/>
    <property type="match status" value="1"/>
</dbReference>
<gene>
    <name evidence="5" type="ORF">A3K89_07045</name>
</gene>
<dbReference type="Proteomes" id="UP000077519">
    <property type="component" value="Unassembled WGS sequence"/>
</dbReference>
<reference evidence="5 6" key="1">
    <citation type="submission" date="2016-03" db="EMBL/GenBank/DDBJ databases">
        <title>Genome sequence of Rhodococcus kyotonensis KB10.</title>
        <authorList>
            <person name="Jeong H."/>
            <person name="Hong C.E."/>
            <person name="Jo S.H."/>
            <person name="Park J.M."/>
        </authorList>
    </citation>
    <scope>NUCLEOTIDE SEQUENCE [LARGE SCALE GENOMIC DNA]</scope>
    <source>
        <strain evidence="5 6">KB10</strain>
    </source>
</reference>
<organism evidence="5 6">
    <name type="scientific">Rhodococcoides kyotonense</name>
    <dbReference type="NCBI Taxonomy" id="398843"/>
    <lineage>
        <taxon>Bacteria</taxon>
        <taxon>Bacillati</taxon>
        <taxon>Actinomycetota</taxon>
        <taxon>Actinomycetes</taxon>
        <taxon>Mycobacteriales</taxon>
        <taxon>Nocardiaceae</taxon>
        <taxon>Rhodococcoides</taxon>
    </lineage>
</organism>
<keyword evidence="6" id="KW-1185">Reference proteome</keyword>
<dbReference type="PANTHER" id="PTHR46796">
    <property type="entry name" value="HTH-TYPE TRANSCRIPTIONAL ACTIVATOR RHAS-RELATED"/>
    <property type="match status" value="1"/>
</dbReference>
<dbReference type="InterPro" id="IPR018060">
    <property type="entry name" value="HTH_AraC"/>
</dbReference>
<keyword evidence="2" id="KW-0238">DNA-binding</keyword>
<feature type="domain" description="HTH araC/xylS-type" evidence="4">
    <location>
        <begin position="118"/>
        <end position="223"/>
    </location>
</feature>
<dbReference type="EMBL" id="LVHI01000023">
    <property type="protein sequence ID" value="OAK52904.1"/>
    <property type="molecule type" value="Genomic_DNA"/>
</dbReference>
<dbReference type="Pfam" id="PF12833">
    <property type="entry name" value="HTH_18"/>
    <property type="match status" value="1"/>
</dbReference>
<dbReference type="PANTHER" id="PTHR46796:SF15">
    <property type="entry name" value="BLL1074 PROTEIN"/>
    <property type="match status" value="1"/>
</dbReference>
<dbReference type="AlphaFoldDB" id="A0A177YBK8"/>